<gene>
    <name evidence="1" type="ORF">FKV42_09535</name>
</gene>
<evidence type="ECO:0000313" key="2">
    <source>
        <dbReference type="Proteomes" id="UP000319335"/>
    </source>
</evidence>
<sequence>MLNGSAEDIEDDLTASLEYDAMLSETLTVTSPAFEDGGAIPAKYTCDGENINPGLEISGVPEEAESILLIMDDPDAPMGTFTHWVVWNIPVDPQIDENSIPGVEGKNSVNQASYTGPCPPSGTHRYFFKVYALDIELDLESGSDRDLVEDAMSGHVLAYGELMGTYSHL</sequence>
<comment type="caution">
    <text evidence="1">The sequence shown here is derived from an EMBL/GenBank/DDBJ whole genome shotgun (WGS) entry which is preliminary data.</text>
</comment>
<organism evidence="1 2">
    <name type="scientific">Methanolobus vulcani</name>
    <dbReference type="NCBI Taxonomy" id="38026"/>
    <lineage>
        <taxon>Archaea</taxon>
        <taxon>Methanobacteriati</taxon>
        <taxon>Methanobacteriota</taxon>
        <taxon>Stenosarchaea group</taxon>
        <taxon>Methanomicrobia</taxon>
        <taxon>Methanosarcinales</taxon>
        <taxon>Methanosarcinaceae</taxon>
        <taxon>Methanolobus</taxon>
    </lineage>
</organism>
<evidence type="ECO:0000313" key="1">
    <source>
        <dbReference type="EMBL" id="TQD25456.1"/>
    </source>
</evidence>
<dbReference type="Gene3D" id="3.90.280.10">
    <property type="entry name" value="PEBP-like"/>
    <property type="match status" value="1"/>
</dbReference>
<dbReference type="InterPro" id="IPR036610">
    <property type="entry name" value="PEBP-like_sf"/>
</dbReference>
<protein>
    <submittedName>
        <fullName evidence="1">YbhB/YbcL family Raf kinase inhibitor-like protein</fullName>
    </submittedName>
</protein>
<dbReference type="InterPro" id="IPR005247">
    <property type="entry name" value="YbhB_YbcL/LppC-like"/>
</dbReference>
<reference evidence="1 2" key="1">
    <citation type="submission" date="2019-06" db="EMBL/GenBank/DDBJ databases">
        <title>Draft genome sequence of Methanolobus vulcani B1d.</title>
        <authorList>
            <person name="Creighbaum A.J."/>
            <person name="Ticak T."/>
            <person name="Hariraju D."/>
            <person name="Arivett B.A."/>
            <person name="Ferguson D.J.Jr."/>
        </authorList>
    </citation>
    <scope>NUCLEOTIDE SEQUENCE [LARGE SCALE GENOMIC DNA]</scope>
    <source>
        <strain evidence="1 2">B1d</strain>
    </source>
</reference>
<dbReference type="SUPFAM" id="SSF49777">
    <property type="entry name" value="PEBP-like"/>
    <property type="match status" value="1"/>
</dbReference>
<dbReference type="NCBIfam" id="TIGR00481">
    <property type="entry name" value="YbhB/YbcL family Raf kinase inhibitor-like protein"/>
    <property type="match status" value="1"/>
</dbReference>
<proteinExistence type="predicted"/>
<dbReference type="OrthoDB" id="28720at2157"/>
<dbReference type="PANTHER" id="PTHR30289:SF1">
    <property type="entry name" value="PEBP (PHOSPHATIDYLETHANOLAMINE-BINDING PROTEIN) FAMILY PROTEIN"/>
    <property type="match status" value="1"/>
</dbReference>
<dbReference type="CDD" id="cd00865">
    <property type="entry name" value="PEBP_bact_arch"/>
    <property type="match status" value="1"/>
</dbReference>
<dbReference type="InterPro" id="IPR008914">
    <property type="entry name" value="PEBP"/>
</dbReference>
<dbReference type="EMBL" id="VIAQ01000015">
    <property type="protein sequence ID" value="TQD25456.1"/>
    <property type="molecule type" value="Genomic_DNA"/>
</dbReference>
<dbReference type="AlphaFoldDB" id="A0A7Z8P238"/>
<dbReference type="PANTHER" id="PTHR30289">
    <property type="entry name" value="UNCHARACTERIZED PROTEIN YBCL-RELATED"/>
    <property type="match status" value="1"/>
</dbReference>
<dbReference type="Proteomes" id="UP000319335">
    <property type="component" value="Unassembled WGS sequence"/>
</dbReference>
<accession>A0A7Z8P238</accession>
<keyword evidence="2" id="KW-1185">Reference proteome</keyword>
<dbReference type="Pfam" id="PF01161">
    <property type="entry name" value="PBP"/>
    <property type="match status" value="1"/>
</dbReference>
<name>A0A7Z8P238_9EURY</name>